<dbReference type="PROSITE" id="PS00626">
    <property type="entry name" value="RCC1_2"/>
    <property type="match status" value="3"/>
</dbReference>
<organism evidence="11 12">
    <name type="scientific">Paenibacillus sedimenti</name>
    <dbReference type="NCBI Taxonomy" id="2770274"/>
    <lineage>
        <taxon>Bacteria</taxon>
        <taxon>Bacillati</taxon>
        <taxon>Bacillota</taxon>
        <taxon>Bacilli</taxon>
        <taxon>Bacillales</taxon>
        <taxon>Paenibacillaceae</taxon>
        <taxon>Paenibacillus</taxon>
    </lineage>
</organism>
<dbReference type="EMBL" id="JACVVD010000001">
    <property type="protein sequence ID" value="MBD0378572.1"/>
    <property type="molecule type" value="Genomic_DNA"/>
</dbReference>
<dbReference type="SUPFAM" id="SSF49785">
    <property type="entry name" value="Galactose-binding domain-like"/>
    <property type="match status" value="1"/>
</dbReference>
<evidence type="ECO:0000256" key="2">
    <source>
        <dbReference type="ARBA" id="ARBA00022729"/>
    </source>
</evidence>
<dbReference type="InterPro" id="IPR000408">
    <property type="entry name" value="Reg_chr_condens"/>
</dbReference>
<dbReference type="InterPro" id="IPR058923">
    <property type="entry name" value="RCC1-like_dom"/>
</dbReference>
<dbReference type="InterPro" id="IPR008979">
    <property type="entry name" value="Galactose-bd-like_sf"/>
</dbReference>
<evidence type="ECO:0000256" key="7">
    <source>
        <dbReference type="ARBA" id="ARBA00023326"/>
    </source>
</evidence>
<feature type="region of interest" description="Disordered" evidence="8">
    <location>
        <begin position="1360"/>
        <end position="1389"/>
    </location>
</feature>
<feature type="domain" description="Fibronectin type-III" evidence="10">
    <location>
        <begin position="1292"/>
        <end position="1377"/>
    </location>
</feature>
<keyword evidence="3" id="KW-0677">Repeat</keyword>
<evidence type="ECO:0000256" key="8">
    <source>
        <dbReference type="SAM" id="MobiDB-lite"/>
    </source>
</evidence>
<sequence>MHFSIKKIRIAISRFIISVQLLALFPLAPTAYGAAQTNDTSVSEATYNTVITSTYFTNTVTTGESLFEIESLIQRDSGDATGVHNDTAASGGTWESYNATAVSDYVEYDVNIPEAGSYAVQLIAKSGPGRGIVQPAVDGSSIGSPLDLYASTYAFQSFDRGSINISSPGVKKFRFTVTGKHSASNSFIIPLDAIKLIKQADSLPPSAPSGLTVTNKTASSVGLSWTAATDNLGVTGYEVYNGSTKVASTTSTFYSVTGLTSNTAYTFSVKARDAAGNVSPASNSVTVTTSAAANGIIYEFESLTPRSSGDASVVHADAGASGGSWRSYNANAVGDYVEYDFNVAEAGSYTLLLKAKVGQGRGTVQTVVEGSAQSTAIDFYAADYAFKDIPLGTVNITAPGSKKIRFNVTGKNSASSGYLIPLDAILFTKQADTEAPSAPFNLTVTSKTNTSVSLSWNASTDNVGVIGYEVYNGATKVASITGPSYTVTGLTANTPYTFTVKAKDQAGNLSVASNAVTTTTSQSFSDLLFEVEKLIQRDSGDVTSAYTDASASGGSWEMYNANALSDYVEYEINLPEAGTYAIWVKGKAGTNRGIAQLTIEDSSQASPIDMYTSDFAFKDYSLGTKSFTMTGIKNFRFTVKGKNAASTGYALALDSIKLIKQVVTDTEAPTAPGDLQAELQPDQSIKLSWNAASDNQGVAHYKIFDGPKLLGTSTTTSFTEAVNPNATYHFSVRAVDAAGNVSGLSNIQHLGAKTTLFDSFSYSASAVIKADSTLWLWGSHVTSPVKNSMISSVRNVATGSGSHLSLKTDGTVWAWGGNYYGQLGLGNIASVPAPTSISSIGKAWAVTTSDSAYYSLILKNDGTVWATGNNYKGHLGDGTTTGRNIPVKVLGLDSIVAISARGDHALALKSDGTVWTWGSNVHGAGLGDGTNTQSATPVKVANLNSVVAIDAGGAHNLALKSDGTVWAWGYNGHGQLGDGTYTHRSTPIQVPGLSSVKNIAAGKYHSFALKEDGTLWAWGSNNYKQLGVGSISYSISTPTKVSSLSSVTAVASGAESSAAVANNGLVYMWGRNAEGQLGNGTKLGEPLHPTQVIGPNVNPADTTAPTAPTNLKAIGSSNLRTMSLTWTHSTDNVGVSGYDIYNGTTLMTSVQPQSASNQFTDLELNTAYSFTVKAKDASGNVSAASNIATFTTPKDTTPPSAPYNLSVYKAYASSIELSWNSGSDNDRIAGYDVYVDGRLAGTASSTSFKVTGLTPKTSYSFTVKAKDPSGNVSSASNAVTGTTTADTTPPAAPKNVTVSGTSGSTISLAWDAATDDVAVTWYEIYEGDLKISETAGTVFTAVGLKDGTSYTFKIKAKDAAGNTSPFSGSVTANTADTTPPSKPANVKASATSDTSLTLSWSVPSDNVGVTEYSVYQGSSLVGTTSNTSLLVSGLNTYSSYHFTVKAKDAAGNVSVPSDMVLMSIKSPLPKTLGDEQTLFIRNDGSLWGWGDNVHGQLGDGTASSRILPIAISTLSSKVTKNASSAYHSLAVKEDGTVWAWGYNKNGQLGLGTSGDNYLHYYSPTQISSLSQVKDVAVGWNHSLALKSDGTVWAWGFNGVGQLGQHPYQLGSSATPVQVQFPFTDPIIAIAASATYSAAIRGDGTVWVWGTNDYGMGNENMTLAYSPVQITGLDSVVAIAAGEHYALALKKDGNVWAWGNNSHGQLGNGTKTSSSTPVFIQGLANIQSIAAGKKHSLALMKDGTVWSWGSNEFGQLATSASGESTLPRKISYIESIQAISAGYDHSAAVTQAGTAYLWGKNYSAQLGDGTRTHKLVPTPIIRASFVFVEAEDLELVPTRGTIDRYADSAASGGYAMGYIDNYGDNLQFYNHYTPSTIIRVRYSALNTAKLSLYLNNAHNQDVTFESTGAWEGSYAYKLIYVQIPKGSTLKLQYDPGDVPANIDSIELF</sequence>
<dbReference type="InterPro" id="IPR051553">
    <property type="entry name" value="Ran_GTPase-activating"/>
</dbReference>
<dbReference type="Gene3D" id="2.60.120.260">
    <property type="entry name" value="Galactose-binding domain-like"/>
    <property type="match status" value="4"/>
</dbReference>
<comment type="caution">
    <text evidence="11">The sequence shown here is derived from an EMBL/GenBank/DDBJ whole genome shotgun (WGS) entry which is preliminary data.</text>
</comment>
<dbReference type="RefSeq" id="WP_188172405.1">
    <property type="nucleotide sequence ID" value="NZ_JACVVD010000001.1"/>
</dbReference>
<dbReference type="InterPro" id="IPR003961">
    <property type="entry name" value="FN3_dom"/>
</dbReference>
<dbReference type="Pfam" id="PF25390">
    <property type="entry name" value="WD40_RLD"/>
    <property type="match status" value="2"/>
</dbReference>
<dbReference type="Gene3D" id="2.60.40.10">
    <property type="entry name" value="Immunoglobulins"/>
    <property type="match status" value="6"/>
</dbReference>
<dbReference type="GO" id="GO:0000272">
    <property type="term" value="P:polysaccharide catabolic process"/>
    <property type="evidence" value="ECO:0007669"/>
    <property type="project" value="UniProtKB-KW"/>
</dbReference>
<protein>
    <submittedName>
        <fullName evidence="11">Fibronectin type III domain-containing protein</fullName>
    </submittedName>
</protein>
<dbReference type="SUPFAM" id="SSF50985">
    <property type="entry name" value="RCC1/BLIP-II"/>
    <property type="match status" value="2"/>
</dbReference>
<keyword evidence="4" id="KW-0378">Hydrolase</keyword>
<feature type="region of interest" description="Disordered" evidence="8">
    <location>
        <begin position="1269"/>
        <end position="1298"/>
    </location>
</feature>
<dbReference type="Gene3D" id="2.130.10.30">
    <property type="entry name" value="Regulator of chromosome condensation 1/beta-lactamase-inhibitor protein II"/>
    <property type="match status" value="4"/>
</dbReference>
<dbReference type="Pfam" id="PF16871">
    <property type="entry name" value="DUF5077"/>
    <property type="match status" value="1"/>
</dbReference>
<proteinExistence type="predicted"/>
<dbReference type="GO" id="GO:0005737">
    <property type="term" value="C:cytoplasm"/>
    <property type="evidence" value="ECO:0007669"/>
    <property type="project" value="TreeGrafter"/>
</dbReference>
<dbReference type="InterPro" id="IPR013783">
    <property type="entry name" value="Ig-like_fold"/>
</dbReference>
<feature type="compositionally biased region" description="Low complexity" evidence="8">
    <location>
        <begin position="1280"/>
        <end position="1289"/>
    </location>
</feature>
<evidence type="ECO:0000313" key="11">
    <source>
        <dbReference type="EMBL" id="MBD0378572.1"/>
    </source>
</evidence>
<evidence type="ECO:0000259" key="10">
    <source>
        <dbReference type="PROSITE" id="PS50853"/>
    </source>
</evidence>
<evidence type="ECO:0000256" key="4">
    <source>
        <dbReference type="ARBA" id="ARBA00022801"/>
    </source>
</evidence>
<evidence type="ECO:0000256" key="3">
    <source>
        <dbReference type="ARBA" id="ARBA00022737"/>
    </source>
</evidence>
<keyword evidence="5" id="KW-0119">Carbohydrate metabolism</keyword>
<feature type="domain" description="Fibronectin type-III" evidence="10">
    <location>
        <begin position="1107"/>
        <end position="1195"/>
    </location>
</feature>
<dbReference type="CDD" id="cd00063">
    <property type="entry name" value="FN3"/>
    <property type="match status" value="7"/>
</dbReference>
<dbReference type="InterPro" id="IPR031712">
    <property type="entry name" value="DUF5077"/>
</dbReference>
<feature type="chain" id="PRO_5037703596" evidence="9">
    <location>
        <begin position="34"/>
        <end position="1947"/>
    </location>
</feature>
<dbReference type="Pfam" id="PF13540">
    <property type="entry name" value="RCC1_2"/>
    <property type="match status" value="1"/>
</dbReference>
<evidence type="ECO:0000256" key="1">
    <source>
        <dbReference type="ARBA" id="ARBA00022658"/>
    </source>
</evidence>
<dbReference type="SUPFAM" id="SSF49265">
    <property type="entry name" value="Fibronectin type III"/>
    <property type="match status" value="4"/>
</dbReference>
<feature type="domain" description="Fibronectin type-III" evidence="10">
    <location>
        <begin position="438"/>
        <end position="523"/>
    </location>
</feature>
<gene>
    <name evidence="11" type="ORF">ICC18_00355</name>
</gene>
<feature type="signal peptide" evidence="9">
    <location>
        <begin position="1"/>
        <end position="33"/>
    </location>
</feature>
<dbReference type="SMART" id="SM00060">
    <property type="entry name" value="FN3"/>
    <property type="match status" value="7"/>
</dbReference>
<name>A0A926KIY8_9BACL</name>
<feature type="domain" description="Fibronectin type-III" evidence="10">
    <location>
        <begin position="207"/>
        <end position="292"/>
    </location>
</feature>
<dbReference type="InterPro" id="IPR036116">
    <property type="entry name" value="FN3_sf"/>
</dbReference>
<dbReference type="InterPro" id="IPR009091">
    <property type="entry name" value="RCC1/BLIP-II"/>
</dbReference>
<dbReference type="PROSITE" id="PS50853">
    <property type="entry name" value="FN3"/>
    <property type="match status" value="6"/>
</dbReference>
<feature type="compositionally biased region" description="Polar residues" evidence="8">
    <location>
        <begin position="1361"/>
        <end position="1379"/>
    </location>
</feature>
<reference evidence="11" key="1">
    <citation type="submission" date="2020-09" db="EMBL/GenBank/DDBJ databases">
        <title>Draft Genome Sequence of Paenibacillus sp. WST5.</title>
        <authorList>
            <person name="Bao Z."/>
        </authorList>
    </citation>
    <scope>NUCLEOTIDE SEQUENCE</scope>
    <source>
        <strain evidence="11">WST5</strain>
    </source>
</reference>
<dbReference type="PANTHER" id="PTHR45982">
    <property type="entry name" value="REGULATOR OF CHROMOSOME CONDENSATION"/>
    <property type="match status" value="1"/>
</dbReference>
<dbReference type="PANTHER" id="PTHR45982:SF1">
    <property type="entry name" value="REGULATOR OF CHROMOSOME CONDENSATION"/>
    <property type="match status" value="1"/>
</dbReference>
<dbReference type="Proteomes" id="UP000650466">
    <property type="component" value="Unassembled WGS sequence"/>
</dbReference>
<feature type="domain" description="Fibronectin type-III" evidence="10">
    <location>
        <begin position="1201"/>
        <end position="1286"/>
    </location>
</feature>
<keyword evidence="12" id="KW-1185">Reference proteome</keyword>
<dbReference type="CDD" id="cd02795">
    <property type="entry name" value="CBM6-CBM35-CBM36_like"/>
    <property type="match status" value="1"/>
</dbReference>
<keyword evidence="2 9" id="KW-0732">Signal</keyword>
<feature type="domain" description="Fibronectin type-III" evidence="10">
    <location>
        <begin position="1382"/>
        <end position="1469"/>
    </location>
</feature>
<dbReference type="GO" id="GO:0005085">
    <property type="term" value="F:guanyl-nucleotide exchange factor activity"/>
    <property type="evidence" value="ECO:0007669"/>
    <property type="project" value="TreeGrafter"/>
</dbReference>
<dbReference type="Pfam" id="PF00415">
    <property type="entry name" value="RCC1"/>
    <property type="match status" value="1"/>
</dbReference>
<dbReference type="PRINTS" id="PR00633">
    <property type="entry name" value="RCCNDNSATION"/>
</dbReference>
<accession>A0A926KIY8</accession>
<dbReference type="FunFam" id="2.60.40.10:FF:001114">
    <property type="entry name" value="Chitinase A1"/>
    <property type="match status" value="1"/>
</dbReference>
<keyword evidence="6" id="KW-0326">Glycosidase</keyword>
<evidence type="ECO:0000256" key="6">
    <source>
        <dbReference type="ARBA" id="ARBA00023295"/>
    </source>
</evidence>
<keyword evidence="7" id="KW-0624">Polysaccharide degradation</keyword>
<feature type="compositionally biased region" description="Polar residues" evidence="8">
    <location>
        <begin position="1270"/>
        <end position="1279"/>
    </location>
</feature>
<dbReference type="PROSITE" id="PS50012">
    <property type="entry name" value="RCC1_3"/>
    <property type="match status" value="12"/>
</dbReference>
<dbReference type="GO" id="GO:0016798">
    <property type="term" value="F:hydrolase activity, acting on glycosyl bonds"/>
    <property type="evidence" value="ECO:0007669"/>
    <property type="project" value="UniProtKB-KW"/>
</dbReference>
<dbReference type="Pfam" id="PF00041">
    <property type="entry name" value="fn3"/>
    <property type="match status" value="6"/>
</dbReference>
<evidence type="ECO:0000256" key="5">
    <source>
        <dbReference type="ARBA" id="ARBA00023277"/>
    </source>
</evidence>
<evidence type="ECO:0000256" key="9">
    <source>
        <dbReference type="SAM" id="SignalP"/>
    </source>
</evidence>
<keyword evidence="1" id="KW-0344">Guanine-nucleotide releasing factor</keyword>
<evidence type="ECO:0000313" key="12">
    <source>
        <dbReference type="Proteomes" id="UP000650466"/>
    </source>
</evidence>